<dbReference type="OrthoDB" id="2688210at2759"/>
<reference evidence="3" key="2">
    <citation type="submission" date="2015-01" db="EMBL/GenBank/DDBJ databases">
        <title>Evolutionary Origins and Diversification of the Mycorrhizal Mutualists.</title>
        <authorList>
            <consortium name="DOE Joint Genome Institute"/>
            <consortium name="Mycorrhizal Genomics Consortium"/>
            <person name="Kohler A."/>
            <person name="Kuo A."/>
            <person name="Nagy L.G."/>
            <person name="Floudas D."/>
            <person name="Copeland A."/>
            <person name="Barry K.W."/>
            <person name="Cichocki N."/>
            <person name="Veneault-Fourrey C."/>
            <person name="LaButti K."/>
            <person name="Lindquist E.A."/>
            <person name="Lipzen A."/>
            <person name="Lundell T."/>
            <person name="Morin E."/>
            <person name="Murat C."/>
            <person name="Riley R."/>
            <person name="Ohm R."/>
            <person name="Sun H."/>
            <person name="Tunlid A."/>
            <person name="Henrissat B."/>
            <person name="Grigoriev I.V."/>
            <person name="Hibbett D.S."/>
            <person name="Martin F."/>
        </authorList>
    </citation>
    <scope>NUCLEOTIDE SEQUENCE [LARGE SCALE GENOMIC DNA]</scope>
    <source>
        <strain evidence="3">Ve08.2h10</strain>
    </source>
</reference>
<gene>
    <name evidence="2" type="ORF">PAXRUDRAFT_13152</name>
</gene>
<dbReference type="HOGENOM" id="CLU_052398_1_0_1"/>
<organism evidence="2 3">
    <name type="scientific">Paxillus rubicundulus Ve08.2h10</name>
    <dbReference type="NCBI Taxonomy" id="930991"/>
    <lineage>
        <taxon>Eukaryota</taxon>
        <taxon>Fungi</taxon>
        <taxon>Dikarya</taxon>
        <taxon>Basidiomycota</taxon>
        <taxon>Agaricomycotina</taxon>
        <taxon>Agaricomycetes</taxon>
        <taxon>Agaricomycetidae</taxon>
        <taxon>Boletales</taxon>
        <taxon>Paxilineae</taxon>
        <taxon>Paxillaceae</taxon>
        <taxon>Paxillus</taxon>
    </lineage>
</organism>
<dbReference type="EMBL" id="KN825264">
    <property type="protein sequence ID" value="KIK92588.1"/>
    <property type="molecule type" value="Genomic_DNA"/>
</dbReference>
<proteinExistence type="predicted"/>
<keyword evidence="3" id="KW-1185">Reference proteome</keyword>
<sequence length="303" mass="34197">MADPALEVRPNFASKAFAPIREALIQATNKSAQQVTESDQAWVAEEAEQQQREQEEEELCLAEEEAEQECREGEKKKPKMNDFNQATSVSSVIVPALPTGCSEASKYNRSNADETFRISKVDDILMLRSVTAVKASHNSVEDHNLSFEAFLQAKNNLLFYAKKASWPGKHLDALAEFFWNVETHPMCSNPNGNSMVLTYALRVHCSWHDNLRASKAFNIAIINDELMKNIGWEINAKASEEHAHKASAHKHVPIHHTNFPFPSPPYYPIPPLALHPFSFFLRITVLSLTRPTPALNPSRRHTR</sequence>
<feature type="region of interest" description="Disordered" evidence="1">
    <location>
        <begin position="36"/>
        <end position="59"/>
    </location>
</feature>
<name>A0A0D0DM38_9AGAM</name>
<dbReference type="InParanoid" id="A0A0D0DM38"/>
<evidence type="ECO:0000313" key="3">
    <source>
        <dbReference type="Proteomes" id="UP000054538"/>
    </source>
</evidence>
<reference evidence="2 3" key="1">
    <citation type="submission" date="2014-04" db="EMBL/GenBank/DDBJ databases">
        <authorList>
            <consortium name="DOE Joint Genome Institute"/>
            <person name="Kuo A."/>
            <person name="Kohler A."/>
            <person name="Jargeat P."/>
            <person name="Nagy L.G."/>
            <person name="Floudas D."/>
            <person name="Copeland A."/>
            <person name="Barry K.W."/>
            <person name="Cichocki N."/>
            <person name="Veneault-Fourrey C."/>
            <person name="LaButti K."/>
            <person name="Lindquist E.A."/>
            <person name="Lipzen A."/>
            <person name="Lundell T."/>
            <person name="Morin E."/>
            <person name="Murat C."/>
            <person name="Sun H."/>
            <person name="Tunlid A."/>
            <person name="Henrissat B."/>
            <person name="Grigoriev I.V."/>
            <person name="Hibbett D.S."/>
            <person name="Martin F."/>
            <person name="Nordberg H.P."/>
            <person name="Cantor M.N."/>
            <person name="Hua S.X."/>
        </authorList>
    </citation>
    <scope>NUCLEOTIDE SEQUENCE [LARGE SCALE GENOMIC DNA]</scope>
    <source>
        <strain evidence="2 3">Ve08.2h10</strain>
    </source>
</reference>
<evidence type="ECO:0000313" key="2">
    <source>
        <dbReference type="EMBL" id="KIK92588.1"/>
    </source>
</evidence>
<accession>A0A0D0DM38</accession>
<dbReference type="AlphaFoldDB" id="A0A0D0DM38"/>
<protein>
    <submittedName>
        <fullName evidence="2">Uncharacterized protein</fullName>
    </submittedName>
</protein>
<evidence type="ECO:0000256" key="1">
    <source>
        <dbReference type="SAM" id="MobiDB-lite"/>
    </source>
</evidence>
<dbReference type="Proteomes" id="UP000054538">
    <property type="component" value="Unassembled WGS sequence"/>
</dbReference>